<comment type="caution">
    <text evidence="1">The sequence shown here is derived from an EMBL/GenBank/DDBJ whole genome shotgun (WGS) entry which is preliminary data.</text>
</comment>
<protein>
    <submittedName>
        <fullName evidence="1">Uncharacterized protein</fullName>
    </submittedName>
</protein>
<evidence type="ECO:0000313" key="1">
    <source>
        <dbReference type="EMBL" id="MDT0270539.1"/>
    </source>
</evidence>
<dbReference type="EMBL" id="JAVREO010000028">
    <property type="protein sequence ID" value="MDT0270539.1"/>
    <property type="molecule type" value="Genomic_DNA"/>
</dbReference>
<sequence length="170" mass="19222">METTPDPLDILRAAHPETDATAPLEWLSKLGAVVEAIPYHWLYWPPILEVRGAAFVDLDGYGEAELARLVDERISREAPGRSQTEWESFVNNFNYFEIPYLFSHWREPLAASQEAELALVSLLSEPWQAKLQARFPNRRFTVGVAPPDPSLGVCVEVRQVEPRLTPPAGW</sequence>
<accession>A0ABU2JZY5</accession>
<gene>
    <name evidence="1" type="ORF">RM844_30130</name>
</gene>
<dbReference type="Proteomes" id="UP001183410">
    <property type="component" value="Unassembled WGS sequence"/>
</dbReference>
<evidence type="ECO:0000313" key="2">
    <source>
        <dbReference type="Proteomes" id="UP001183410"/>
    </source>
</evidence>
<dbReference type="RefSeq" id="WP_311670602.1">
    <property type="nucleotide sequence ID" value="NZ_JAVREO010000028.1"/>
</dbReference>
<keyword evidence="2" id="KW-1185">Reference proteome</keyword>
<organism evidence="1 2">
    <name type="scientific">Streptomyces chisholmiae</name>
    <dbReference type="NCBI Taxonomy" id="3075540"/>
    <lineage>
        <taxon>Bacteria</taxon>
        <taxon>Bacillati</taxon>
        <taxon>Actinomycetota</taxon>
        <taxon>Actinomycetes</taxon>
        <taxon>Kitasatosporales</taxon>
        <taxon>Streptomycetaceae</taxon>
        <taxon>Streptomyces</taxon>
    </lineage>
</organism>
<name>A0ABU2JZY5_9ACTN</name>
<proteinExistence type="predicted"/>
<reference evidence="2" key="1">
    <citation type="submission" date="2023-07" db="EMBL/GenBank/DDBJ databases">
        <title>30 novel species of actinomycetes from the DSMZ collection.</title>
        <authorList>
            <person name="Nouioui I."/>
        </authorList>
    </citation>
    <scope>NUCLEOTIDE SEQUENCE [LARGE SCALE GENOMIC DNA]</scope>
    <source>
        <strain evidence="2">DSM 44915</strain>
    </source>
</reference>